<accession>E7QR11</accession>
<evidence type="ECO:0000313" key="2">
    <source>
        <dbReference type="EMBL" id="EFW93425.1"/>
    </source>
</evidence>
<evidence type="ECO:0000256" key="1">
    <source>
        <dbReference type="SAM" id="Phobius"/>
    </source>
</evidence>
<evidence type="ECO:0000313" key="3">
    <source>
        <dbReference type="EMBL" id="SHK54355.1"/>
    </source>
</evidence>
<dbReference type="eggNOG" id="arCOG05861">
    <property type="taxonomic scope" value="Archaea"/>
</dbReference>
<keyword evidence="5" id="KW-1185">Reference proteome</keyword>
<reference evidence="5" key="3">
    <citation type="submission" date="2016-11" db="EMBL/GenBank/DDBJ databases">
        <authorList>
            <person name="Varghese N."/>
            <person name="Submissions S."/>
        </authorList>
    </citation>
    <scope>NUCLEOTIDE SEQUENCE [LARGE SCALE GENOMIC DNA]</scope>
    <source>
        <strain evidence="5">DX253</strain>
    </source>
</reference>
<evidence type="ECO:0000313" key="4">
    <source>
        <dbReference type="Proteomes" id="UP000003751"/>
    </source>
</evidence>
<keyword evidence="1" id="KW-0472">Membrane</keyword>
<dbReference type="STRING" id="797209.GCA_000376445_01344"/>
<reference evidence="3" key="2">
    <citation type="submission" date="2016-11" db="EMBL/GenBank/DDBJ databases">
        <authorList>
            <person name="Jaros S."/>
            <person name="Januszkiewicz K."/>
            <person name="Wedrychowicz H."/>
        </authorList>
    </citation>
    <scope>NUCLEOTIDE SEQUENCE [LARGE SCALE GENOMIC DNA]</scope>
    <source>
        <strain evidence="3">DX253</strain>
    </source>
</reference>
<dbReference type="PATRIC" id="fig|797209.4.peg.1226"/>
<dbReference type="InterPro" id="IPR022121">
    <property type="entry name" value="Peptidase_M73_camelysin"/>
</dbReference>
<name>E7QR11_HALPU</name>
<reference evidence="2 4" key="1">
    <citation type="journal article" date="2014" name="ISME J.">
        <title>Trehalose/2-sulfotrehalose biosynthesis and glycine-betaine uptake are widely spread mechanisms for osmoadaptation in the Halobacteriales.</title>
        <authorList>
            <person name="Youssef N.H."/>
            <person name="Savage-Ashlock K.N."/>
            <person name="McCully A.L."/>
            <person name="Luedtke B."/>
            <person name="Shaw E.I."/>
            <person name="Hoff W.D."/>
            <person name="Elshahed M.S."/>
        </authorList>
    </citation>
    <scope>NUCLEOTIDE SEQUENCE [LARGE SCALE GENOMIC DNA]</scope>
    <source>
        <strain evidence="2 4">DX253</strain>
    </source>
</reference>
<dbReference type="InterPro" id="IPR018247">
    <property type="entry name" value="EF_Hand_1_Ca_BS"/>
</dbReference>
<keyword evidence="1" id="KW-1133">Transmembrane helix</keyword>
<dbReference type="InterPro" id="IPR023833">
    <property type="entry name" value="Signal_pept_SipW-depend-type"/>
</dbReference>
<dbReference type="PROSITE" id="PS00018">
    <property type="entry name" value="EF_HAND_1"/>
    <property type="match status" value="1"/>
</dbReference>
<dbReference type="Proteomes" id="UP000184203">
    <property type="component" value="Unassembled WGS sequence"/>
</dbReference>
<feature type="transmembrane region" description="Helical" evidence="1">
    <location>
        <begin position="12"/>
        <end position="31"/>
    </location>
</feature>
<gene>
    <name evidence="3" type="ORF">SAMN05444342_1615</name>
    <name evidence="2" type="ORF">ZOD2009_06157</name>
</gene>
<dbReference type="EMBL" id="AEMG01000004">
    <property type="protein sequence ID" value="EFW93425.1"/>
    <property type="molecule type" value="Genomic_DNA"/>
</dbReference>
<evidence type="ECO:0000313" key="5">
    <source>
        <dbReference type="Proteomes" id="UP000184203"/>
    </source>
</evidence>
<dbReference type="Pfam" id="PF12389">
    <property type="entry name" value="Peptidase_M73"/>
    <property type="match status" value="1"/>
</dbReference>
<organism evidence="2 4">
    <name type="scientific">Haladaptatus paucihalophilus DX253</name>
    <dbReference type="NCBI Taxonomy" id="797209"/>
    <lineage>
        <taxon>Archaea</taxon>
        <taxon>Methanobacteriati</taxon>
        <taxon>Methanobacteriota</taxon>
        <taxon>Stenosarchaea group</taxon>
        <taxon>Halobacteria</taxon>
        <taxon>Halobacteriales</taxon>
        <taxon>Haladaptataceae</taxon>
        <taxon>Haladaptatus</taxon>
    </lineage>
</organism>
<dbReference type="AlphaFoldDB" id="E7QR11"/>
<dbReference type="EMBL" id="FRAN01000002">
    <property type="protein sequence ID" value="SHK54355.1"/>
    <property type="molecule type" value="Genomic_DNA"/>
</dbReference>
<dbReference type="NCBIfam" id="TIGR04088">
    <property type="entry name" value="cognate_SipW"/>
    <property type="match status" value="1"/>
</dbReference>
<dbReference type="Proteomes" id="UP000003751">
    <property type="component" value="Unassembled WGS sequence"/>
</dbReference>
<keyword evidence="1" id="KW-0812">Transmembrane</keyword>
<protein>
    <submittedName>
        <fullName evidence="3">Alternate signal-mediated exported protein, RER_14450 family</fullName>
    </submittedName>
</protein>
<dbReference type="OrthoDB" id="292781at2157"/>
<dbReference type="RefSeq" id="WP_007978016.1">
    <property type="nucleotide sequence ID" value="NZ_AEMG01000004.1"/>
</dbReference>
<proteinExistence type="predicted"/>
<sequence>MEINNRRTKIALALVVIVGGILAGVGTWAFWSDTDSSTGNTVEAGTMDLAINGSANGTTEDFNLINAQPGDQVNHTYALTNEGSTEADHLEIGFNYTENDLRAEPNDSELANELNASETASLIRVQAMQYENPQGTVLNDITTNVTDTNGNGYVDLQEVNEQTNVLDNLQAPAPNGSSTTYFTLDLEVANDNAAYWTGADTTGNLTGADEDVMADGVDIAVNFTLNQDSSQ</sequence>